<comment type="caution">
    <text evidence="1">The sequence shown here is derived from an EMBL/GenBank/DDBJ whole genome shotgun (WGS) entry which is preliminary data.</text>
</comment>
<accession>A0ABP1ESG2</accession>
<sequence length="95" mass="11097">MGANSNVNQVIVSLTLVSAEANDLRNIKRNIEQPDGSFKPEYERRLNLPFWLRSLETNEIEPQCYFLDESKKPHEIKEFLDAGNIFIHELHKRNS</sequence>
<keyword evidence="2" id="KW-1185">Reference proteome</keyword>
<evidence type="ECO:0000313" key="2">
    <source>
        <dbReference type="Proteomes" id="UP001497527"/>
    </source>
</evidence>
<dbReference type="EMBL" id="CAXJIO010000010">
    <property type="protein sequence ID" value="CAL2101440.1"/>
    <property type="molecule type" value="Genomic_DNA"/>
</dbReference>
<evidence type="ECO:0000313" key="1">
    <source>
        <dbReference type="EMBL" id="CAL2101440.1"/>
    </source>
</evidence>
<protein>
    <submittedName>
        <fullName evidence="1">Uncharacterized protein</fullName>
    </submittedName>
</protein>
<proteinExistence type="predicted"/>
<name>A0ABP1ESG2_9FLAO</name>
<gene>
    <name evidence="1" type="ORF">T190423A01A_10003</name>
</gene>
<dbReference type="RefSeq" id="WP_348715388.1">
    <property type="nucleotide sequence ID" value="NZ_CAXJIO010000010.1"/>
</dbReference>
<reference evidence="1 2" key="1">
    <citation type="submission" date="2024-05" db="EMBL/GenBank/DDBJ databases">
        <authorList>
            <person name="Duchaud E."/>
        </authorList>
    </citation>
    <scope>NUCLEOTIDE SEQUENCE [LARGE SCALE GENOMIC DNA]</scope>
    <source>
        <strain evidence="1">Ena-SAMPLE-TAB-13-05-2024-13:56:06:370-140308</strain>
    </source>
</reference>
<organism evidence="1 2">
    <name type="scientific">Tenacibaculum polynesiense</name>
    <dbReference type="NCBI Taxonomy" id="3137857"/>
    <lineage>
        <taxon>Bacteria</taxon>
        <taxon>Pseudomonadati</taxon>
        <taxon>Bacteroidota</taxon>
        <taxon>Flavobacteriia</taxon>
        <taxon>Flavobacteriales</taxon>
        <taxon>Flavobacteriaceae</taxon>
        <taxon>Tenacibaculum</taxon>
    </lineage>
</organism>
<dbReference type="Proteomes" id="UP001497527">
    <property type="component" value="Unassembled WGS sequence"/>
</dbReference>